<dbReference type="AlphaFoldDB" id="A0AAX1WE32"/>
<dbReference type="Proteomes" id="UP000286098">
    <property type="component" value="Unassembled WGS sequence"/>
</dbReference>
<comment type="caution">
    <text evidence="1">The sequence shown here is derived from an EMBL/GenBank/DDBJ whole genome shotgun (WGS) entry which is preliminary data.</text>
</comment>
<protein>
    <submittedName>
        <fullName evidence="1">Uncharacterized protein</fullName>
    </submittedName>
</protein>
<sequence length="145" mass="17219">MTLKKIGDVSSHVKNFGEPLRKDTEGLLRSLKEYWQKRDFFHDFITVSDKNSSLRIEMPEFKFWCESKHRFVFSEQELVCEIAFYTIKEEKEIEIFTCYLRPGGELSFETTQSEQTYNIYYARNVESAIIDMIIQNASLKKFISL</sequence>
<accession>A0AAX1WE32</accession>
<proteinExistence type="predicted"/>
<dbReference type="EMBL" id="NEYZ02000082">
    <property type="protein sequence ID" value="RNT36205.1"/>
    <property type="molecule type" value="Genomic_DNA"/>
</dbReference>
<organism evidence="1 2">
    <name type="scientific">Enterobacter roggenkampii</name>
    <dbReference type="NCBI Taxonomy" id="1812935"/>
    <lineage>
        <taxon>Bacteria</taxon>
        <taxon>Pseudomonadati</taxon>
        <taxon>Pseudomonadota</taxon>
        <taxon>Gammaproteobacteria</taxon>
        <taxon>Enterobacterales</taxon>
        <taxon>Enterobacteriaceae</taxon>
        <taxon>Enterobacter</taxon>
        <taxon>Enterobacter cloacae complex</taxon>
    </lineage>
</organism>
<reference evidence="1 2" key="1">
    <citation type="submission" date="2018-10" db="EMBL/GenBank/DDBJ databases">
        <authorList>
            <person name="Vanduin D."/>
            <person name="Fouts D."/>
            <person name="Wright M."/>
            <person name="Sutton G."/>
            <person name="Nguyen K."/>
            <person name="Kreiswirth B."/>
            <person name="Chen L."/>
            <person name="Rojas L."/>
            <person name="Hujer A."/>
            <person name="Hujer K."/>
            <person name="Bonomo R."/>
            <person name="Adams M."/>
        </authorList>
    </citation>
    <scope>NUCLEOTIDE SEQUENCE [LARGE SCALE GENOMIC DNA]</scope>
    <source>
        <strain evidence="1 2">CRK0054</strain>
    </source>
</reference>
<evidence type="ECO:0000313" key="1">
    <source>
        <dbReference type="EMBL" id="RNT36205.1"/>
    </source>
</evidence>
<evidence type="ECO:0000313" key="2">
    <source>
        <dbReference type="Proteomes" id="UP000286098"/>
    </source>
</evidence>
<dbReference type="RefSeq" id="WP_087855208.1">
    <property type="nucleotide sequence ID" value="NZ_JAQNDW010000001.1"/>
</dbReference>
<gene>
    <name evidence="1" type="ORF">B9059_021160</name>
</gene>
<name>A0AAX1WE32_9ENTR</name>